<feature type="transmembrane region" description="Helical" evidence="1">
    <location>
        <begin position="6"/>
        <end position="31"/>
    </location>
</feature>
<evidence type="ECO:0000256" key="1">
    <source>
        <dbReference type="SAM" id="Phobius"/>
    </source>
</evidence>
<keyword evidence="1" id="KW-1133">Transmembrane helix</keyword>
<accession>A0A6J5LWG9</accession>
<dbReference type="EMBL" id="LR796341">
    <property type="protein sequence ID" value="CAB4137150.1"/>
    <property type="molecule type" value="Genomic_DNA"/>
</dbReference>
<keyword evidence="1" id="KW-0472">Membrane</keyword>
<keyword evidence="1" id="KW-0812">Transmembrane</keyword>
<proteinExistence type="predicted"/>
<organism evidence="2">
    <name type="scientific">uncultured Caudovirales phage</name>
    <dbReference type="NCBI Taxonomy" id="2100421"/>
    <lineage>
        <taxon>Viruses</taxon>
        <taxon>Duplodnaviria</taxon>
        <taxon>Heunggongvirae</taxon>
        <taxon>Uroviricota</taxon>
        <taxon>Caudoviricetes</taxon>
        <taxon>Peduoviridae</taxon>
        <taxon>Maltschvirus</taxon>
        <taxon>Maltschvirus maltsch</taxon>
    </lineage>
</organism>
<protein>
    <submittedName>
        <fullName evidence="2">Uncharacterized protein</fullName>
    </submittedName>
</protein>
<name>A0A6J5LWG9_9CAUD</name>
<reference evidence="2" key="1">
    <citation type="submission" date="2020-04" db="EMBL/GenBank/DDBJ databases">
        <authorList>
            <person name="Chiriac C."/>
            <person name="Salcher M."/>
            <person name="Ghai R."/>
            <person name="Kavagutti S V."/>
        </authorList>
    </citation>
    <scope>NUCLEOTIDE SEQUENCE</scope>
</reference>
<evidence type="ECO:0000313" key="2">
    <source>
        <dbReference type="EMBL" id="CAB4137150.1"/>
    </source>
</evidence>
<gene>
    <name evidence="2" type="ORF">UFOVP328_4</name>
</gene>
<sequence>MMSDILIWVGNAMMIMGMVLLVGLVVVWYILRRFNDRLEQQLTDLVRELEDRIIGLDVEVDNNQYFIYNNKDKSFICQGATAEEIKQGFISRCPNKNAYFAGGDERAIEYLTQEFARLKEQDEISHSQ</sequence>